<dbReference type="SUPFAM" id="SSF109604">
    <property type="entry name" value="HD-domain/PDEase-like"/>
    <property type="match status" value="1"/>
</dbReference>
<dbReference type="InterPro" id="IPR003018">
    <property type="entry name" value="GAF"/>
</dbReference>
<evidence type="ECO:0000256" key="2">
    <source>
        <dbReference type="ARBA" id="ARBA00022777"/>
    </source>
</evidence>
<dbReference type="PANTHER" id="PTHR45228">
    <property type="entry name" value="CYCLIC DI-GMP PHOSPHODIESTERASE TM_0186-RELATED"/>
    <property type="match status" value="1"/>
</dbReference>
<dbReference type="PROSITE" id="PS50110">
    <property type="entry name" value="RESPONSE_REGULATORY"/>
    <property type="match status" value="1"/>
</dbReference>
<sequence>MADLRVLIVDDEESTVAICKFALQRLGMEVETALTASEALAKVRQEAFDLAVVDWLLPDGSGMALFRMMREHLPQLVGILITGQNVADTNREALEAGFWAFLPKPFTISEFQATVERAAAYIRAIRERERLELMISLSEVAQQIATSLETEEVLQRILHVALQQARADKVSIMLVDQSTSPPRLRLVAAEGLSPDLLSIEVPVGEGIAGQVALTGAPLLINAQTIQQFSPSALHYQGAGSALCLPLKVGNRVVGVLNLTKLTSDRPFSESDIRLYLVLAAQAALAIENAQLHQKIREGYIAALTSFCKFAETLMPYRQGHSLRVGIYAKRLAEVVGLSKQEAEQLRIAALMQDLGLLKVPKEVLTKPGKLTDDEWQLVKQHPLWSLELVDPPAILTETIELAVRHHHERFDGSGYPDGLKGEQIPLPARLLAVADTFDALCSERPYRPAYSTEQALEEMRRVAGSQLDPELTEAFVQSVSDGRDS</sequence>
<accession>A0ABT2ENE7</accession>
<dbReference type="RefSeq" id="WP_020250226.1">
    <property type="nucleotide sequence ID" value="NZ_CP130454.1"/>
</dbReference>
<dbReference type="PANTHER" id="PTHR45228:SF4">
    <property type="entry name" value="LIPOPROTEIN"/>
    <property type="match status" value="1"/>
</dbReference>
<evidence type="ECO:0000256" key="1">
    <source>
        <dbReference type="ARBA" id="ARBA00022679"/>
    </source>
</evidence>
<dbReference type="InterPro" id="IPR003607">
    <property type="entry name" value="HD/PDEase_dom"/>
</dbReference>
<evidence type="ECO:0000259" key="4">
    <source>
        <dbReference type="PROSITE" id="PS50110"/>
    </source>
</evidence>
<dbReference type="CDD" id="cd00156">
    <property type="entry name" value="REC"/>
    <property type="match status" value="1"/>
</dbReference>
<keyword evidence="7" id="KW-1185">Reference proteome</keyword>
<dbReference type="SMART" id="SM00065">
    <property type="entry name" value="GAF"/>
    <property type="match status" value="1"/>
</dbReference>
<dbReference type="Gene3D" id="1.10.3210.10">
    <property type="entry name" value="Hypothetical protein af1432"/>
    <property type="match status" value="1"/>
</dbReference>
<dbReference type="InterPro" id="IPR052020">
    <property type="entry name" value="Cyclic_di-GMP/3'3'-cGAMP_PDE"/>
</dbReference>
<evidence type="ECO:0000256" key="3">
    <source>
        <dbReference type="PROSITE-ProRule" id="PRU00169"/>
    </source>
</evidence>
<feature type="domain" description="Response regulatory" evidence="4">
    <location>
        <begin position="5"/>
        <end position="119"/>
    </location>
</feature>
<keyword evidence="1" id="KW-0808">Transferase</keyword>
<dbReference type="PROSITE" id="PS51832">
    <property type="entry name" value="HD_GYP"/>
    <property type="match status" value="1"/>
</dbReference>
<keyword evidence="3" id="KW-0597">Phosphoprotein</keyword>
<name>A0ABT2ENE7_9BACT</name>
<dbReference type="Pfam" id="PF13185">
    <property type="entry name" value="GAF_2"/>
    <property type="match status" value="1"/>
</dbReference>
<dbReference type="Pfam" id="PF00072">
    <property type="entry name" value="Response_reg"/>
    <property type="match status" value="1"/>
</dbReference>
<dbReference type="SUPFAM" id="SSF55781">
    <property type="entry name" value="GAF domain-like"/>
    <property type="match status" value="1"/>
</dbReference>
<evidence type="ECO:0000313" key="7">
    <source>
        <dbReference type="Proteomes" id="UP001204798"/>
    </source>
</evidence>
<feature type="modified residue" description="4-aspartylphosphate" evidence="3">
    <location>
        <position position="54"/>
    </location>
</feature>
<dbReference type="Gene3D" id="3.40.50.2300">
    <property type="match status" value="1"/>
</dbReference>
<gene>
    <name evidence="6" type="ORF">M2350_001609</name>
</gene>
<proteinExistence type="predicted"/>
<dbReference type="InterPro" id="IPR001789">
    <property type="entry name" value="Sig_transdc_resp-reg_receiver"/>
</dbReference>
<dbReference type="Proteomes" id="UP001204798">
    <property type="component" value="Unassembled WGS sequence"/>
</dbReference>
<reference evidence="6 7" key="1">
    <citation type="submission" date="2022-08" db="EMBL/GenBank/DDBJ databases">
        <title>Bacterial and archaeal communities from various locations to study Microbial Dark Matter (Phase II).</title>
        <authorList>
            <person name="Stepanauskas R."/>
        </authorList>
    </citation>
    <scope>NUCLEOTIDE SEQUENCE [LARGE SCALE GENOMIC DNA]</scope>
    <source>
        <strain evidence="6 7">PD1</strain>
    </source>
</reference>
<protein>
    <submittedName>
        <fullName evidence="6">Response regulator RpfG family c-di-GMP phosphodiesterase</fullName>
    </submittedName>
</protein>
<organism evidence="6 7">
    <name type="scientific">Candidatus Fervidibacter sacchari</name>
    <dbReference type="NCBI Taxonomy" id="1448929"/>
    <lineage>
        <taxon>Bacteria</taxon>
        <taxon>Candidatus Fervidibacterota</taxon>
        <taxon>Candidatus Fervidibacter</taxon>
    </lineage>
</organism>
<dbReference type="InterPro" id="IPR011006">
    <property type="entry name" value="CheY-like_superfamily"/>
</dbReference>
<comment type="caution">
    <text evidence="6">The sequence shown here is derived from an EMBL/GenBank/DDBJ whole genome shotgun (WGS) entry which is preliminary data.</text>
</comment>
<keyword evidence="2" id="KW-0418">Kinase</keyword>
<dbReference type="CDD" id="cd00077">
    <property type="entry name" value="HDc"/>
    <property type="match status" value="1"/>
</dbReference>
<dbReference type="Pfam" id="PF13487">
    <property type="entry name" value="HD_5"/>
    <property type="match status" value="1"/>
</dbReference>
<evidence type="ECO:0000259" key="5">
    <source>
        <dbReference type="PROSITE" id="PS51832"/>
    </source>
</evidence>
<dbReference type="SMART" id="SM00471">
    <property type="entry name" value="HDc"/>
    <property type="match status" value="1"/>
</dbReference>
<feature type="domain" description="HD-GYP" evidence="5">
    <location>
        <begin position="295"/>
        <end position="485"/>
    </location>
</feature>
<dbReference type="EMBL" id="JANUCP010000002">
    <property type="protein sequence ID" value="MCS3919209.1"/>
    <property type="molecule type" value="Genomic_DNA"/>
</dbReference>
<dbReference type="SUPFAM" id="SSF52172">
    <property type="entry name" value="CheY-like"/>
    <property type="match status" value="1"/>
</dbReference>
<dbReference type="InterPro" id="IPR029016">
    <property type="entry name" value="GAF-like_dom_sf"/>
</dbReference>
<dbReference type="InterPro" id="IPR037522">
    <property type="entry name" value="HD_GYP_dom"/>
</dbReference>
<dbReference type="Gene3D" id="3.30.450.40">
    <property type="match status" value="1"/>
</dbReference>
<evidence type="ECO:0000313" key="6">
    <source>
        <dbReference type="EMBL" id="MCS3919209.1"/>
    </source>
</evidence>
<dbReference type="SMART" id="SM00448">
    <property type="entry name" value="REC"/>
    <property type="match status" value="1"/>
</dbReference>